<accession>A0A3R7MBG6</accession>
<feature type="compositionally biased region" description="Low complexity" evidence="1">
    <location>
        <begin position="122"/>
        <end position="132"/>
    </location>
</feature>
<dbReference type="Proteomes" id="UP000283509">
    <property type="component" value="Unassembled WGS sequence"/>
</dbReference>
<feature type="region of interest" description="Disordered" evidence="1">
    <location>
        <begin position="114"/>
        <end position="151"/>
    </location>
</feature>
<proteinExistence type="predicted"/>
<dbReference type="AlphaFoldDB" id="A0A3R7MBG6"/>
<evidence type="ECO:0000313" key="3">
    <source>
        <dbReference type="Proteomes" id="UP000283509"/>
    </source>
</evidence>
<protein>
    <submittedName>
        <fullName evidence="2">Uncharacterized protein</fullName>
    </submittedName>
</protein>
<organism evidence="2 3">
    <name type="scientific">Penaeus vannamei</name>
    <name type="common">Whiteleg shrimp</name>
    <name type="synonym">Litopenaeus vannamei</name>
    <dbReference type="NCBI Taxonomy" id="6689"/>
    <lineage>
        <taxon>Eukaryota</taxon>
        <taxon>Metazoa</taxon>
        <taxon>Ecdysozoa</taxon>
        <taxon>Arthropoda</taxon>
        <taxon>Crustacea</taxon>
        <taxon>Multicrustacea</taxon>
        <taxon>Malacostraca</taxon>
        <taxon>Eumalacostraca</taxon>
        <taxon>Eucarida</taxon>
        <taxon>Decapoda</taxon>
        <taxon>Dendrobranchiata</taxon>
        <taxon>Penaeoidea</taxon>
        <taxon>Penaeidae</taxon>
        <taxon>Penaeus</taxon>
    </lineage>
</organism>
<name>A0A3R7MBG6_PENVA</name>
<sequence>MGTGPSLSTVGSPRRHCQRAPSVHSMEEGGRGPAWRTWCGCLRSRAPARTPTRQYQALDRGRDSLCTPSTPASLSLRSVDSVRALSSRDSASSSSVMTSGGAAIDYILHNRDTSPDADAMGSTLTLPTSSPSDAQDTRPPSGAQDAASTPVATKVRITTREIRPTVLSVAGALGRQPVTRVLVTTRRGSISKMHVADGAPELTVTTRRGSLSLQTLDAAPELTVTTRRDSVSKQGVDAAPELTVTTRRAALQARPRRGPRAHSDHHQEGQPRRGPRIHGDHTERQPLLADPRRGPRAHGDHAEEQRLRAGRRRWPRGASDYAERQHLQTCRRNAPRGDLDRAEGQRLAGADHRMTTRKSSLHSEQVLEVVPDSTASPRRGSLSQEQVADGVPEYLVANRRGSLSRISASQLDVAGELRVTKVVIPGKDSRDLTRY</sequence>
<feature type="compositionally biased region" description="Basic and acidic residues" evidence="1">
    <location>
        <begin position="261"/>
        <end position="307"/>
    </location>
</feature>
<feature type="region of interest" description="Disordered" evidence="1">
    <location>
        <begin position="50"/>
        <end position="73"/>
    </location>
</feature>
<feature type="compositionally biased region" description="Polar residues" evidence="1">
    <location>
        <begin position="373"/>
        <end position="386"/>
    </location>
</feature>
<evidence type="ECO:0000256" key="1">
    <source>
        <dbReference type="SAM" id="MobiDB-lite"/>
    </source>
</evidence>
<feature type="region of interest" description="Disordered" evidence="1">
    <location>
        <begin position="1"/>
        <end position="31"/>
    </location>
</feature>
<reference evidence="2 3" key="2">
    <citation type="submission" date="2019-01" db="EMBL/GenBank/DDBJ databases">
        <title>The decoding of complex shrimp genome reveals the adaptation for benthos swimmer, frequently molting mechanism and breeding impact on genome.</title>
        <authorList>
            <person name="Sun Y."/>
            <person name="Gao Y."/>
            <person name="Yu Y."/>
        </authorList>
    </citation>
    <scope>NUCLEOTIDE SEQUENCE [LARGE SCALE GENOMIC DNA]</scope>
    <source>
        <tissue evidence="2">Muscle</tissue>
    </source>
</reference>
<feature type="compositionally biased region" description="Basic and acidic residues" evidence="1">
    <location>
        <begin position="335"/>
        <end position="354"/>
    </location>
</feature>
<reference evidence="2 3" key="1">
    <citation type="submission" date="2018-04" db="EMBL/GenBank/DDBJ databases">
        <authorList>
            <person name="Zhang X."/>
            <person name="Yuan J."/>
            <person name="Li F."/>
            <person name="Xiang J."/>
        </authorList>
    </citation>
    <scope>NUCLEOTIDE SEQUENCE [LARGE SCALE GENOMIC DNA]</scope>
    <source>
        <tissue evidence="2">Muscle</tissue>
    </source>
</reference>
<gene>
    <name evidence="2" type="ORF">C7M84_004062</name>
</gene>
<evidence type="ECO:0000313" key="2">
    <source>
        <dbReference type="EMBL" id="ROT77295.1"/>
    </source>
</evidence>
<keyword evidence="3" id="KW-1185">Reference proteome</keyword>
<comment type="caution">
    <text evidence="2">The sequence shown here is derived from an EMBL/GenBank/DDBJ whole genome shotgun (WGS) entry which is preliminary data.</text>
</comment>
<dbReference type="EMBL" id="QCYY01001541">
    <property type="protein sequence ID" value="ROT77295.1"/>
    <property type="molecule type" value="Genomic_DNA"/>
</dbReference>
<feature type="region of interest" description="Disordered" evidence="1">
    <location>
        <begin position="225"/>
        <end position="386"/>
    </location>
</feature>
<feature type="compositionally biased region" description="Polar residues" evidence="1">
    <location>
        <begin position="1"/>
        <end position="11"/>
    </location>
</feature>